<evidence type="ECO:0000313" key="6">
    <source>
        <dbReference type="EMBL" id="MPC69347.1"/>
    </source>
</evidence>
<dbReference type="InterPro" id="IPR051993">
    <property type="entry name" value="Glycosyltransferase_8"/>
</dbReference>
<dbReference type="EMBL" id="VSRR010029253">
    <property type="protein sequence ID" value="MPC69347.1"/>
    <property type="molecule type" value="Genomic_DNA"/>
</dbReference>
<dbReference type="PANTHER" id="PTHR46012">
    <property type="entry name" value="IP22168P"/>
    <property type="match status" value="1"/>
</dbReference>
<comment type="caution">
    <text evidence="6">The sequence shown here is derived from an EMBL/GenBank/DDBJ whole genome shotgun (WGS) entry which is preliminary data.</text>
</comment>
<dbReference type="GO" id="GO:0016266">
    <property type="term" value="P:protein O-linked glycosylation via N-acetyl-galactosamine"/>
    <property type="evidence" value="ECO:0007669"/>
    <property type="project" value="TreeGrafter"/>
</dbReference>
<sequence>MNSTQISLSQSLLHEVDALIYVDTDTLFLAPLEHLWDHFSAMNASHMAAMAPEHEDLATGWYNRFAKHPYYGRLGK</sequence>
<evidence type="ECO:0000256" key="3">
    <source>
        <dbReference type="ARBA" id="ARBA00022676"/>
    </source>
</evidence>
<keyword evidence="5" id="KW-0812">Transmembrane</keyword>
<proteinExistence type="inferred from homology"/>
<comment type="similarity">
    <text evidence="2">Belongs to the glycosyltransferase 8 family.</text>
</comment>
<evidence type="ECO:0000256" key="5">
    <source>
        <dbReference type="ARBA" id="ARBA00022968"/>
    </source>
</evidence>
<name>A0A5B7HJC0_PORTR</name>
<keyword evidence="3" id="KW-0328">Glycosyltransferase</keyword>
<dbReference type="SUPFAM" id="SSF53448">
    <property type="entry name" value="Nucleotide-diphospho-sugar transferases"/>
    <property type="match status" value="1"/>
</dbReference>
<protein>
    <submittedName>
        <fullName evidence="6">Glucoside xylosyltransferase 1</fullName>
    </submittedName>
</protein>
<dbReference type="OrthoDB" id="6238971at2759"/>
<evidence type="ECO:0000256" key="1">
    <source>
        <dbReference type="ARBA" id="ARBA00004606"/>
    </source>
</evidence>
<dbReference type="Proteomes" id="UP000324222">
    <property type="component" value="Unassembled WGS sequence"/>
</dbReference>
<dbReference type="InterPro" id="IPR029044">
    <property type="entry name" value="Nucleotide-diphossugar_trans"/>
</dbReference>
<organism evidence="6 7">
    <name type="scientific">Portunus trituberculatus</name>
    <name type="common">Swimming crab</name>
    <name type="synonym">Neptunus trituberculatus</name>
    <dbReference type="NCBI Taxonomy" id="210409"/>
    <lineage>
        <taxon>Eukaryota</taxon>
        <taxon>Metazoa</taxon>
        <taxon>Ecdysozoa</taxon>
        <taxon>Arthropoda</taxon>
        <taxon>Crustacea</taxon>
        <taxon>Multicrustacea</taxon>
        <taxon>Malacostraca</taxon>
        <taxon>Eumalacostraca</taxon>
        <taxon>Eucarida</taxon>
        <taxon>Decapoda</taxon>
        <taxon>Pleocyemata</taxon>
        <taxon>Brachyura</taxon>
        <taxon>Eubrachyura</taxon>
        <taxon>Portunoidea</taxon>
        <taxon>Portunidae</taxon>
        <taxon>Portuninae</taxon>
        <taxon>Portunus</taxon>
    </lineage>
</organism>
<evidence type="ECO:0000313" key="7">
    <source>
        <dbReference type="Proteomes" id="UP000324222"/>
    </source>
</evidence>
<dbReference type="Gene3D" id="3.90.550.10">
    <property type="entry name" value="Spore Coat Polysaccharide Biosynthesis Protein SpsA, Chain A"/>
    <property type="match status" value="1"/>
</dbReference>
<dbReference type="PANTHER" id="PTHR46012:SF2">
    <property type="entry name" value="IP22168P"/>
    <property type="match status" value="1"/>
</dbReference>
<comment type="subcellular location">
    <subcellularLocation>
        <location evidence="1">Membrane</location>
        <topology evidence="1">Single-pass type II membrane protein</topology>
    </subcellularLocation>
</comment>
<keyword evidence="7" id="KW-1185">Reference proteome</keyword>
<gene>
    <name evidence="6" type="primary">Gxylt1</name>
    <name evidence="6" type="ORF">E2C01_063570</name>
</gene>
<evidence type="ECO:0000256" key="4">
    <source>
        <dbReference type="ARBA" id="ARBA00022679"/>
    </source>
</evidence>
<dbReference type="GO" id="GO:0016020">
    <property type="term" value="C:membrane"/>
    <property type="evidence" value="ECO:0007669"/>
    <property type="project" value="UniProtKB-SubCell"/>
</dbReference>
<evidence type="ECO:0000256" key="2">
    <source>
        <dbReference type="ARBA" id="ARBA00006351"/>
    </source>
</evidence>
<dbReference type="AlphaFoldDB" id="A0A5B7HJC0"/>
<dbReference type="GO" id="GO:0035252">
    <property type="term" value="F:UDP-xylosyltransferase activity"/>
    <property type="evidence" value="ECO:0007669"/>
    <property type="project" value="TreeGrafter"/>
</dbReference>
<accession>A0A5B7HJC0</accession>
<reference evidence="6 7" key="1">
    <citation type="submission" date="2019-05" db="EMBL/GenBank/DDBJ databases">
        <title>Another draft genome of Portunus trituberculatus and its Hox gene families provides insights of decapod evolution.</title>
        <authorList>
            <person name="Jeong J.-H."/>
            <person name="Song I."/>
            <person name="Kim S."/>
            <person name="Choi T."/>
            <person name="Kim D."/>
            <person name="Ryu S."/>
            <person name="Kim W."/>
        </authorList>
    </citation>
    <scope>NUCLEOTIDE SEQUENCE [LARGE SCALE GENOMIC DNA]</scope>
    <source>
        <tissue evidence="6">Muscle</tissue>
    </source>
</reference>
<keyword evidence="5" id="KW-0735">Signal-anchor</keyword>
<keyword evidence="4 6" id="KW-0808">Transferase</keyword>